<feature type="compositionally biased region" description="Basic and acidic residues" evidence="1">
    <location>
        <begin position="801"/>
        <end position="829"/>
    </location>
</feature>
<feature type="region of interest" description="Disordered" evidence="1">
    <location>
        <begin position="424"/>
        <end position="908"/>
    </location>
</feature>
<feature type="compositionally biased region" description="Polar residues" evidence="1">
    <location>
        <begin position="539"/>
        <end position="560"/>
    </location>
</feature>
<keyword evidence="3" id="KW-1185">Reference proteome</keyword>
<feature type="compositionally biased region" description="Basic and acidic residues" evidence="1">
    <location>
        <begin position="754"/>
        <end position="764"/>
    </location>
</feature>
<proteinExistence type="predicted"/>
<dbReference type="AlphaFoldDB" id="A0AAD9UTR6"/>
<dbReference type="Gene3D" id="3.40.140.10">
    <property type="entry name" value="Cytidine Deaminase, domain 2"/>
    <property type="match status" value="2"/>
</dbReference>
<feature type="compositionally biased region" description="Basic and acidic residues" evidence="1">
    <location>
        <begin position="837"/>
        <end position="865"/>
    </location>
</feature>
<evidence type="ECO:0000313" key="2">
    <source>
        <dbReference type="EMBL" id="KAK2549694.1"/>
    </source>
</evidence>
<evidence type="ECO:0000313" key="3">
    <source>
        <dbReference type="Proteomes" id="UP001249851"/>
    </source>
</evidence>
<feature type="compositionally biased region" description="Basic and acidic residues" evidence="1">
    <location>
        <begin position="586"/>
        <end position="606"/>
    </location>
</feature>
<feature type="compositionally biased region" description="Basic and acidic residues" evidence="1">
    <location>
        <begin position="520"/>
        <end position="529"/>
    </location>
</feature>
<sequence>MDWLRSWYGITQKNNFEVLIYEEDFRELCAYVLMKPEIETGGDLFGLWHDEHRAVIQVALGPGKECRRTTASFYQDVNYLANVGTYLTEKEGLCHIGEWHSHHQLGLAEPSSGDKTTVWNNMPTYQLSRFVLFIANIEASNETFKVNFRCFLFEIDNNGYQLPVLPGEVRILHSENPFSQKNEVRLERINGAEIQLQRRYETNIDINDLELGKENPGTPFVIMQKRYFEVLIYEEDYKEMCAHVLRKPNIETGGDLFGLWQDERKAVVQLALGPGKGCRRTSTSFYQDVEYLAKVGSYLTEKEGVCHIGEWHSHHQLGLARPSGGDEGTVWRNMPTYQLSRFVIFIANIEATGQSYKVNIGCFLFEIDGKGNQLPVKQGRFKIIASKNPFWLKKDIDWQRKNGAEISNGDIFDVNIADLKLERGGKSPSVTIQRSRSKRNNSSEYDYYTPPFKKGNNVNYGNRAPGSNKRPERNSRSQTHHQVKDVHKQQNREENYAPDHDNGEMQEDETANASKSFGGGKKEKNERGGMVKSDIISGGTKQCDQQGESSDPSKVIQTNDLGKAKIPDEGHSKEEDVLRGPSLLQDKGKEEGRIRDEEQEDVKETDNGEMQEDETANASESFGGRKHEENERGGMVKSDIISGGTKQCDKQGESSDPSKVIQTNDFGKAEIPDEGHRKGPSLLQDKGKEEGRVTDEEQQDVKETDQNKDGVKDENKEGPVEEGSKTDDPDPQKNETGCPSLVISQPQANQQHEMVPEDQIKIGNDEEDSAKEDKMRTAEGQDEGENIKDQDHSTKGSSQDQSKDMKGDSKKVKENKATSKKPVTQEKPRAGVSKGKPSKDEKKKSKEKDEVERETSKGKDNKAKAETVLNKTGTGTTSGKKNGAAQPNSTSKKTAAPSKSKDSTKKRH</sequence>
<feature type="compositionally biased region" description="Basic and acidic residues" evidence="1">
    <location>
        <begin position="562"/>
        <end position="578"/>
    </location>
</feature>
<protein>
    <submittedName>
        <fullName evidence="2">Uncharacterized protein</fullName>
    </submittedName>
</protein>
<evidence type="ECO:0000256" key="1">
    <source>
        <dbReference type="SAM" id="MobiDB-lite"/>
    </source>
</evidence>
<reference evidence="2" key="1">
    <citation type="journal article" date="2023" name="G3 (Bethesda)">
        <title>Whole genome assembly and annotation of the endangered Caribbean coral Acropora cervicornis.</title>
        <authorList>
            <person name="Selwyn J.D."/>
            <person name="Vollmer S.V."/>
        </authorList>
    </citation>
    <scope>NUCLEOTIDE SEQUENCE</scope>
    <source>
        <strain evidence="2">K2</strain>
    </source>
</reference>
<feature type="compositionally biased region" description="Polar residues" evidence="1">
    <location>
        <begin position="734"/>
        <end position="752"/>
    </location>
</feature>
<feature type="compositionally biased region" description="Polar residues" evidence="1">
    <location>
        <begin position="654"/>
        <end position="665"/>
    </location>
</feature>
<dbReference type="EMBL" id="JARQWQ010000122">
    <property type="protein sequence ID" value="KAK2549694.1"/>
    <property type="molecule type" value="Genomic_DNA"/>
</dbReference>
<feature type="compositionally biased region" description="Basic and acidic residues" evidence="1">
    <location>
        <begin position="771"/>
        <end position="794"/>
    </location>
</feature>
<feature type="compositionally biased region" description="Basic and acidic residues" evidence="1">
    <location>
        <begin position="623"/>
        <end position="634"/>
    </location>
</feature>
<reference evidence="2" key="2">
    <citation type="journal article" date="2023" name="Science">
        <title>Genomic signatures of disease resistance in endangered staghorn corals.</title>
        <authorList>
            <person name="Vollmer S.V."/>
            <person name="Selwyn J.D."/>
            <person name="Despard B.A."/>
            <person name="Roesel C.L."/>
        </authorList>
    </citation>
    <scope>NUCLEOTIDE SEQUENCE</scope>
    <source>
        <strain evidence="2">K2</strain>
    </source>
</reference>
<gene>
    <name evidence="2" type="ORF">P5673_029820</name>
</gene>
<dbReference type="Proteomes" id="UP001249851">
    <property type="component" value="Unassembled WGS sequence"/>
</dbReference>
<accession>A0AAD9UTR6</accession>
<feature type="compositionally biased region" description="Basic and acidic residues" evidence="1">
    <location>
        <begin position="482"/>
        <end position="503"/>
    </location>
</feature>
<feature type="compositionally biased region" description="Basic and acidic residues" evidence="1">
    <location>
        <begin position="667"/>
        <end position="677"/>
    </location>
</feature>
<name>A0AAD9UTR6_ACRCE</name>
<feature type="compositionally biased region" description="Low complexity" evidence="1">
    <location>
        <begin position="870"/>
        <end position="898"/>
    </location>
</feature>
<feature type="compositionally biased region" description="Basic and acidic residues" evidence="1">
    <location>
        <begin position="685"/>
        <end position="733"/>
    </location>
</feature>
<comment type="caution">
    <text evidence="2">The sequence shown here is derived from an EMBL/GenBank/DDBJ whole genome shotgun (WGS) entry which is preliminary data.</text>
</comment>
<feature type="compositionally biased region" description="Basic and acidic residues" evidence="1">
    <location>
        <begin position="899"/>
        <end position="908"/>
    </location>
</feature>
<organism evidence="2 3">
    <name type="scientific">Acropora cervicornis</name>
    <name type="common">Staghorn coral</name>
    <dbReference type="NCBI Taxonomy" id="6130"/>
    <lineage>
        <taxon>Eukaryota</taxon>
        <taxon>Metazoa</taxon>
        <taxon>Cnidaria</taxon>
        <taxon>Anthozoa</taxon>
        <taxon>Hexacorallia</taxon>
        <taxon>Scleractinia</taxon>
        <taxon>Astrocoeniina</taxon>
        <taxon>Acroporidae</taxon>
        <taxon>Acropora</taxon>
    </lineage>
</organism>
<feature type="compositionally biased region" description="Polar residues" evidence="1">
    <location>
        <begin position="428"/>
        <end position="444"/>
    </location>
</feature>